<dbReference type="Proteomes" id="UP000199197">
    <property type="component" value="Unassembled WGS sequence"/>
</dbReference>
<dbReference type="Gene3D" id="2.60.120.260">
    <property type="entry name" value="Galactose-binding domain-like"/>
    <property type="match status" value="1"/>
</dbReference>
<evidence type="ECO:0000313" key="3">
    <source>
        <dbReference type="Proteomes" id="UP000199197"/>
    </source>
</evidence>
<dbReference type="PANTHER" id="PTHR46388">
    <property type="entry name" value="NHL REPEAT-CONTAINING PROTEIN 2"/>
    <property type="match status" value="1"/>
</dbReference>
<protein>
    <submittedName>
        <fullName evidence="2">AhpC/TSA family protein</fullName>
    </submittedName>
</protein>
<keyword evidence="3" id="KW-1185">Reference proteome</keyword>
<proteinExistence type="predicted"/>
<reference evidence="3" key="1">
    <citation type="submission" date="2015-11" db="EMBL/GenBank/DDBJ databases">
        <authorList>
            <person name="Varghese N."/>
        </authorList>
    </citation>
    <scope>NUCLEOTIDE SEQUENCE [LARGE SCALE GENOMIC DNA]</scope>
    <source>
        <strain evidence="3">JGI-23</strain>
    </source>
</reference>
<name>A0A0N7MYJ6_9BACT</name>
<sequence>MQQYKRQTLEENNRAIDIIADYWLNSEPVFFENLRGSVVLLLFFNYASAEWIELYKYVREWERRYKDKGLFILGVHVPKFPFETKIENVESEIKHLKITFPVAIDNDWRNLKRYASLIAKNFTFDVPCIFLVNRDGLISYSYFGVGRLWEIEFYIQSLLIKAGYYGDFPLPIGSRYEIDEFAFYKVTPEILTCYSGGALGNAEGFAPESVLKYEDPKIYVNGKFYLDGEWYNGKYYFKHNPISQSFGTVILPYAGVNVGVVAESLNGENLKVIVIQDEEFLNEYNCGDDVKFEDGESFIVVDRPRFYNVVKNPDFGEHILKLIVDSPNFAIYKFSISAHRFKRELITEF</sequence>
<dbReference type="OrthoDB" id="9774579at2"/>
<dbReference type="PANTHER" id="PTHR46388:SF2">
    <property type="entry name" value="NHL REPEAT-CONTAINING PROTEIN 2"/>
    <property type="match status" value="1"/>
</dbReference>
<organism evidence="2 3">
    <name type="scientific">Candidatus Chryseopegocella kryptomonas</name>
    <dbReference type="NCBI Taxonomy" id="1633643"/>
    <lineage>
        <taxon>Bacteria</taxon>
        <taxon>Pseudomonadati</taxon>
        <taxon>Candidatus Kryptoniota</taxon>
        <taxon>Candidatus Chryseopegocella</taxon>
    </lineage>
</organism>
<evidence type="ECO:0000313" key="2">
    <source>
        <dbReference type="EMBL" id="CUT04427.1"/>
    </source>
</evidence>
<gene>
    <name evidence="2" type="ORF">JGI23_01721</name>
</gene>
<dbReference type="RefSeq" id="WP_092350862.1">
    <property type="nucleotide sequence ID" value="NZ_CZVW01000023.1"/>
</dbReference>
<dbReference type="InterPro" id="IPR041017">
    <property type="entry name" value="Thioredoxin_10"/>
</dbReference>
<accession>A0A0N7MYJ6</accession>
<feature type="domain" description="DipZ thioredoxin-like C-terminal" evidence="1">
    <location>
        <begin position="199"/>
        <end position="334"/>
    </location>
</feature>
<dbReference type="Gene3D" id="3.40.30.10">
    <property type="entry name" value="Glutaredoxin"/>
    <property type="match status" value="1"/>
</dbReference>
<dbReference type="AlphaFoldDB" id="A0A0N7MYJ6"/>
<dbReference type="Pfam" id="PF17991">
    <property type="entry name" value="Thioredoxin_10"/>
    <property type="match status" value="1"/>
</dbReference>
<dbReference type="SUPFAM" id="SSF52833">
    <property type="entry name" value="Thioredoxin-like"/>
    <property type="match status" value="1"/>
</dbReference>
<dbReference type="EMBL" id="CZVW01000023">
    <property type="protein sequence ID" value="CUT04427.1"/>
    <property type="molecule type" value="Genomic_DNA"/>
</dbReference>
<evidence type="ECO:0000259" key="1">
    <source>
        <dbReference type="Pfam" id="PF17991"/>
    </source>
</evidence>
<dbReference type="InterPro" id="IPR036249">
    <property type="entry name" value="Thioredoxin-like_sf"/>
</dbReference>